<feature type="region of interest" description="Disordered" evidence="1">
    <location>
        <begin position="136"/>
        <end position="190"/>
    </location>
</feature>
<dbReference type="SMART" id="SM00355">
    <property type="entry name" value="ZnF_C2H2"/>
    <property type="match status" value="2"/>
</dbReference>
<feature type="region of interest" description="Disordered" evidence="1">
    <location>
        <begin position="13"/>
        <end position="91"/>
    </location>
</feature>
<dbReference type="SUPFAM" id="SSF57667">
    <property type="entry name" value="beta-beta-alpha zinc fingers"/>
    <property type="match status" value="1"/>
</dbReference>
<evidence type="ECO:0000256" key="1">
    <source>
        <dbReference type="SAM" id="MobiDB-lite"/>
    </source>
</evidence>
<keyword evidence="3" id="KW-1185">Reference proteome</keyword>
<dbReference type="Proteomes" id="UP000292082">
    <property type="component" value="Unassembled WGS sequence"/>
</dbReference>
<gene>
    <name evidence="2" type="ORF">BD310DRAFT_397723</name>
</gene>
<accession>A0A4Q9QBB0</accession>
<evidence type="ECO:0000313" key="2">
    <source>
        <dbReference type="EMBL" id="TBU64436.1"/>
    </source>
</evidence>
<reference evidence="2 3" key="1">
    <citation type="submission" date="2019-01" db="EMBL/GenBank/DDBJ databases">
        <title>Draft genome sequences of three monokaryotic isolates of the white-rot basidiomycete fungus Dichomitus squalens.</title>
        <authorList>
            <consortium name="DOE Joint Genome Institute"/>
            <person name="Lopez S.C."/>
            <person name="Andreopoulos B."/>
            <person name="Pangilinan J."/>
            <person name="Lipzen A."/>
            <person name="Riley R."/>
            <person name="Ahrendt S."/>
            <person name="Ng V."/>
            <person name="Barry K."/>
            <person name="Daum C."/>
            <person name="Grigoriev I.V."/>
            <person name="Hilden K.S."/>
            <person name="Makela M.R."/>
            <person name="de Vries R.P."/>
        </authorList>
    </citation>
    <scope>NUCLEOTIDE SEQUENCE [LARGE SCALE GENOMIC DNA]</scope>
    <source>
        <strain evidence="2 3">CBS 464.89</strain>
    </source>
</reference>
<dbReference type="PROSITE" id="PS00028">
    <property type="entry name" value="ZINC_FINGER_C2H2_1"/>
    <property type="match status" value="1"/>
</dbReference>
<feature type="compositionally biased region" description="Polar residues" evidence="1">
    <location>
        <begin position="13"/>
        <end position="27"/>
    </location>
</feature>
<evidence type="ECO:0000313" key="3">
    <source>
        <dbReference type="Proteomes" id="UP000292082"/>
    </source>
</evidence>
<feature type="compositionally biased region" description="Low complexity" evidence="1">
    <location>
        <begin position="33"/>
        <end position="48"/>
    </location>
</feature>
<name>A0A4Q9QBB0_9APHY</name>
<dbReference type="Gene3D" id="3.30.160.60">
    <property type="entry name" value="Classic Zinc Finger"/>
    <property type="match status" value="1"/>
</dbReference>
<feature type="compositionally biased region" description="Polar residues" evidence="1">
    <location>
        <begin position="49"/>
        <end position="62"/>
    </location>
</feature>
<feature type="compositionally biased region" description="Low complexity" evidence="1">
    <location>
        <begin position="172"/>
        <end position="190"/>
    </location>
</feature>
<dbReference type="PROSITE" id="PS50157">
    <property type="entry name" value="ZINC_FINGER_C2H2_2"/>
    <property type="match status" value="2"/>
</dbReference>
<dbReference type="EMBL" id="ML145086">
    <property type="protein sequence ID" value="TBU64436.1"/>
    <property type="molecule type" value="Genomic_DNA"/>
</dbReference>
<sequence>MILMLAMDPTYSYYQSPSNDSPTQQNARPHAYPRQPDQQQPSGSPPFSYTHTPTSLSGSGVQVSPLYHHGNASGYPQPHPSGYHHQHQQSMTSANALPPLVHAHAYSSRDVSRHDVPSGFAVPSLGPTLHDLPFAAARSSSSSSSGNRQSGNWGTAAHQPSRTPPLYDRQASYPPSRHGSHHPSLSHSTHLIPTPAQAAQSYHNYPAHTSPSPPLSAVMPVVAAIPPATSSSPPQERYYCDKCDKSFGRAHDKKRHFESTHLQQSHACRFCTKTFSRNDSLKRHQDNGCDKDPEFNT</sequence>
<proteinExistence type="predicted"/>
<dbReference type="InterPro" id="IPR013087">
    <property type="entry name" value="Znf_C2H2_type"/>
</dbReference>
<organism evidence="2 3">
    <name type="scientific">Dichomitus squalens</name>
    <dbReference type="NCBI Taxonomy" id="114155"/>
    <lineage>
        <taxon>Eukaryota</taxon>
        <taxon>Fungi</taxon>
        <taxon>Dikarya</taxon>
        <taxon>Basidiomycota</taxon>
        <taxon>Agaricomycotina</taxon>
        <taxon>Agaricomycetes</taxon>
        <taxon>Polyporales</taxon>
        <taxon>Polyporaceae</taxon>
        <taxon>Dichomitus</taxon>
    </lineage>
</organism>
<dbReference type="InterPro" id="IPR036236">
    <property type="entry name" value="Znf_C2H2_sf"/>
</dbReference>
<dbReference type="AlphaFoldDB" id="A0A4Q9QBB0"/>
<feature type="compositionally biased region" description="Polar residues" evidence="1">
    <location>
        <begin position="146"/>
        <end position="161"/>
    </location>
</feature>
<protein>
    <submittedName>
        <fullName evidence="2">Uncharacterized protein</fullName>
    </submittedName>
</protein>